<feature type="region of interest" description="Disordered" evidence="2">
    <location>
        <begin position="239"/>
        <end position="263"/>
    </location>
</feature>
<organism evidence="3 4">
    <name type="scientific">Xylaria arbuscula</name>
    <dbReference type="NCBI Taxonomy" id="114810"/>
    <lineage>
        <taxon>Eukaryota</taxon>
        <taxon>Fungi</taxon>
        <taxon>Dikarya</taxon>
        <taxon>Ascomycota</taxon>
        <taxon>Pezizomycotina</taxon>
        <taxon>Sordariomycetes</taxon>
        <taxon>Xylariomycetidae</taxon>
        <taxon>Xylariales</taxon>
        <taxon>Xylariaceae</taxon>
        <taxon>Xylaria</taxon>
    </lineage>
</organism>
<protein>
    <submittedName>
        <fullName evidence="3">Uncharacterized protein</fullName>
    </submittedName>
</protein>
<dbReference type="AlphaFoldDB" id="A0A9W8NIF8"/>
<evidence type="ECO:0000313" key="4">
    <source>
        <dbReference type="Proteomes" id="UP001148614"/>
    </source>
</evidence>
<dbReference type="InterPro" id="IPR044053">
    <property type="entry name" value="AsaB-like"/>
</dbReference>
<dbReference type="Proteomes" id="UP001148614">
    <property type="component" value="Unassembled WGS sequence"/>
</dbReference>
<accession>A0A9W8NIF8</accession>
<reference evidence="3" key="1">
    <citation type="submission" date="2022-07" db="EMBL/GenBank/DDBJ databases">
        <title>Genome Sequence of Xylaria arbuscula.</title>
        <authorList>
            <person name="Buettner E."/>
        </authorList>
    </citation>
    <scope>NUCLEOTIDE SEQUENCE</scope>
    <source>
        <strain evidence="3">VT107</strain>
    </source>
</reference>
<dbReference type="NCBIfam" id="NF041278">
    <property type="entry name" value="CmcJ_NvfI_EfuI"/>
    <property type="match status" value="1"/>
</dbReference>
<evidence type="ECO:0000256" key="2">
    <source>
        <dbReference type="SAM" id="MobiDB-lite"/>
    </source>
</evidence>
<evidence type="ECO:0000256" key="1">
    <source>
        <dbReference type="ARBA" id="ARBA00023604"/>
    </source>
</evidence>
<dbReference type="PANTHER" id="PTHR34598">
    <property type="entry name" value="BLL6449 PROTEIN"/>
    <property type="match status" value="1"/>
</dbReference>
<comment type="caution">
    <text evidence="3">The sequence shown here is derived from an EMBL/GenBank/DDBJ whole genome shotgun (WGS) entry which is preliminary data.</text>
</comment>
<proteinExistence type="inferred from homology"/>
<sequence length="500" mass="57337">MASKMNESTREGATIKALGPPAQPWRALLPLLEVTLLKPASDQQAACDNLKVNQKRERGILSDNQVDDFASLIHEKFEGKPWYHYEARGRCSSCGNEYNLVLECPWVLGPYYITEIYLYYGKSKLIEMSIATNKQICLPSFDNFVQKTFPDLPAAERDWEVCLDKATGVMQFLKPLPKWAVEKPFHLTLPLPPGQPHTNTVMERHDMLISDVRGHESLFSLDVEGFEFTKHAIPLQMGKSRSNLSQGGQDSAMPNSLNDGQGQRDFQEDKALREYTEDEYLPRVESFMKNKLRADRVVAFDYTFRRAQKSDAPYRSESTGVVLRSPARNVHTDQTPESALRRLRLYFNDEVEELVKGRVQIINFWVPLFGPIQDTPLAVLDARTLTDEDLVAQDQILPHHIGEIYLVKHKPRHRWYYLNNMEPDEAILIKCFDSLLTRKARRKTPSTCDDIACRYATIELTIACKVCPHGAFEKHHTPRDARPRESLEVRCIVFHHDVPA</sequence>
<gene>
    <name evidence="3" type="ORF">NPX13_g3066</name>
</gene>
<comment type="similarity">
    <text evidence="1">Belongs to the asaB hydroxylase/desaturase family.</text>
</comment>
<dbReference type="VEuPathDB" id="FungiDB:F4678DRAFT_272227"/>
<dbReference type="GO" id="GO:0016491">
    <property type="term" value="F:oxidoreductase activity"/>
    <property type="evidence" value="ECO:0007669"/>
    <property type="project" value="InterPro"/>
</dbReference>
<name>A0A9W8NIF8_9PEZI</name>
<dbReference type="PANTHER" id="PTHR34598:SF3">
    <property type="entry name" value="OXIDOREDUCTASE AN1597"/>
    <property type="match status" value="1"/>
</dbReference>
<feature type="compositionally biased region" description="Polar residues" evidence="2">
    <location>
        <begin position="239"/>
        <end position="261"/>
    </location>
</feature>
<dbReference type="EMBL" id="JANPWZ010000358">
    <property type="protein sequence ID" value="KAJ3577500.1"/>
    <property type="molecule type" value="Genomic_DNA"/>
</dbReference>
<evidence type="ECO:0000313" key="3">
    <source>
        <dbReference type="EMBL" id="KAJ3577500.1"/>
    </source>
</evidence>
<keyword evidence="4" id="KW-1185">Reference proteome</keyword>